<dbReference type="Pfam" id="PF22570">
    <property type="entry name" value="LiaF-TM"/>
    <property type="match status" value="1"/>
</dbReference>
<evidence type="ECO:0000259" key="2">
    <source>
        <dbReference type="Pfam" id="PF04024"/>
    </source>
</evidence>
<keyword evidence="1" id="KW-0472">Membrane</keyword>
<dbReference type="Pfam" id="PF04024">
    <property type="entry name" value="PspC"/>
    <property type="match status" value="1"/>
</dbReference>
<keyword evidence="1" id="KW-0812">Transmembrane</keyword>
<dbReference type="InterPro" id="IPR043726">
    <property type="entry name" value="LiaI-LiaF-like_TM1"/>
</dbReference>
<evidence type="ECO:0000313" key="6">
    <source>
        <dbReference type="Proteomes" id="UP000230094"/>
    </source>
</evidence>
<proteinExistence type="predicted"/>
<comment type="caution">
    <text evidence="5">The sequence shown here is derived from an EMBL/GenBank/DDBJ whole genome shotgun (WGS) entry which is preliminary data.</text>
</comment>
<evidence type="ECO:0008006" key="7">
    <source>
        <dbReference type="Google" id="ProtNLM"/>
    </source>
</evidence>
<dbReference type="EMBL" id="PFCQ01000013">
    <property type="protein sequence ID" value="PIR68206.1"/>
    <property type="molecule type" value="Genomic_DNA"/>
</dbReference>
<feature type="domain" description="LiaF transmembrane" evidence="4">
    <location>
        <begin position="73"/>
        <end position="122"/>
    </location>
</feature>
<dbReference type="InterPro" id="IPR054331">
    <property type="entry name" value="LiaF_TM"/>
</dbReference>
<evidence type="ECO:0000259" key="3">
    <source>
        <dbReference type="Pfam" id="PF18917"/>
    </source>
</evidence>
<dbReference type="InterPro" id="IPR007168">
    <property type="entry name" value="Phageshock_PspC_N"/>
</dbReference>
<sequence length="452" mass="50256">MGEYFNVDPLIFRLIFIVFTLGAGSGVIIYLILAFLIPKEPLPGVTDTGSQIFDVKARIEMLVSELHELRGLSKRRKIFGLIIVCLGVFLLLNQLLPWRIFDWGVLWAVLIIYLGILVLRGKGYGTKQQFENNSDSKTNEIPKINPEMNQKVYSKKNGGGVFRLFFGLIFLIIGFSFLIQNFNLIPGLNFDFSVLLSFWPVLIILSGLSILSRGTWLGSLFSIIITFAIVSIMVFYFILPAPVNLLQTFSFNIPKSLDAEHTDILIELGASSVEIESGSESLIAGELNSNVATLSTENIIKDGVQLVTIKMQESFKRMKEGLADNLNFILAEDVPLSIQMKSGASNINFDASNIILENFELDTSASKVVLKFGEKAKNTNVLLKAGVSSVDITIPKNVGARIQMSGALNQNHFPEFNKIDDNQYQTDNYNTSVNKIDIFIESEVSSVSINRI</sequence>
<feature type="transmembrane region" description="Helical" evidence="1">
    <location>
        <begin position="78"/>
        <end position="95"/>
    </location>
</feature>
<protein>
    <recommendedName>
        <fullName evidence="7">Phage shock protein PspC N-terminal domain-containing protein</fullName>
    </recommendedName>
</protein>
<evidence type="ECO:0000259" key="4">
    <source>
        <dbReference type="Pfam" id="PF22570"/>
    </source>
</evidence>
<feature type="transmembrane region" description="Helical" evidence="1">
    <location>
        <begin position="101"/>
        <end position="119"/>
    </location>
</feature>
<evidence type="ECO:0000256" key="1">
    <source>
        <dbReference type="SAM" id="Phobius"/>
    </source>
</evidence>
<evidence type="ECO:0000313" key="5">
    <source>
        <dbReference type="EMBL" id="PIR68206.1"/>
    </source>
</evidence>
<feature type="domain" description="LiaI-LiaF-like transmembrane region" evidence="3">
    <location>
        <begin position="164"/>
        <end position="211"/>
    </location>
</feature>
<name>A0A2H0TB10_9BACT</name>
<feature type="transmembrane region" description="Helical" evidence="1">
    <location>
        <begin position="218"/>
        <end position="239"/>
    </location>
</feature>
<organism evidence="5 6">
    <name type="scientific">Candidatus Nomurabacteria bacterium CG10_big_fil_rev_8_21_14_0_10_35_16</name>
    <dbReference type="NCBI Taxonomy" id="1974731"/>
    <lineage>
        <taxon>Bacteria</taxon>
        <taxon>Candidatus Nomuraibacteriota</taxon>
    </lineage>
</organism>
<feature type="transmembrane region" description="Helical" evidence="1">
    <location>
        <begin position="161"/>
        <end position="180"/>
    </location>
</feature>
<dbReference type="Proteomes" id="UP000230094">
    <property type="component" value="Unassembled WGS sequence"/>
</dbReference>
<reference evidence="6" key="1">
    <citation type="submission" date="2017-09" db="EMBL/GenBank/DDBJ databases">
        <title>Depth-based differentiation of microbial function through sediment-hosted aquifers and enrichment of novel symbionts in the deep terrestrial subsurface.</title>
        <authorList>
            <person name="Probst A.J."/>
            <person name="Ladd B."/>
            <person name="Jarett J.K."/>
            <person name="Geller-Mcgrath D.E."/>
            <person name="Sieber C.M.K."/>
            <person name="Emerson J.B."/>
            <person name="Anantharaman K."/>
            <person name="Thomas B.C."/>
            <person name="Malmstrom R."/>
            <person name="Stieglmeier M."/>
            <person name="Klingl A."/>
            <person name="Woyke T."/>
            <person name="Ryan C.M."/>
            <person name="Banfield J.F."/>
        </authorList>
    </citation>
    <scope>NUCLEOTIDE SEQUENCE [LARGE SCALE GENOMIC DNA]</scope>
</reference>
<feature type="transmembrane region" description="Helical" evidence="1">
    <location>
        <begin position="12"/>
        <end position="37"/>
    </location>
</feature>
<accession>A0A2H0TB10</accession>
<dbReference type="AlphaFoldDB" id="A0A2H0TB10"/>
<feature type="domain" description="Phage shock protein PspC N-terminal" evidence="2">
    <location>
        <begin position="1"/>
        <end position="40"/>
    </location>
</feature>
<dbReference type="Pfam" id="PF18917">
    <property type="entry name" value="LiaI-LiaF-like_TM1"/>
    <property type="match status" value="1"/>
</dbReference>
<keyword evidence="1" id="KW-1133">Transmembrane helix</keyword>
<gene>
    <name evidence="5" type="ORF">COU49_02590</name>
</gene>
<feature type="transmembrane region" description="Helical" evidence="1">
    <location>
        <begin position="192"/>
        <end position="211"/>
    </location>
</feature>